<reference evidence="13" key="1">
    <citation type="journal article" date="2011" name="Nat. Genet.">
        <title>The Arabidopsis lyrata genome sequence and the basis of rapid genome size change.</title>
        <authorList>
            <person name="Hu T.T."/>
            <person name="Pattyn P."/>
            <person name="Bakker E.G."/>
            <person name="Cao J."/>
            <person name="Cheng J.-F."/>
            <person name="Clark R.M."/>
            <person name="Fahlgren N."/>
            <person name="Fawcett J.A."/>
            <person name="Grimwood J."/>
            <person name="Gundlach H."/>
            <person name="Haberer G."/>
            <person name="Hollister J.D."/>
            <person name="Ossowski S."/>
            <person name="Ottilar R.P."/>
            <person name="Salamov A.A."/>
            <person name="Schneeberger K."/>
            <person name="Spannagl M."/>
            <person name="Wang X."/>
            <person name="Yang L."/>
            <person name="Nasrallah M.E."/>
            <person name="Bergelson J."/>
            <person name="Carrington J.C."/>
            <person name="Gaut B.S."/>
            <person name="Schmutz J."/>
            <person name="Mayer K.F.X."/>
            <person name="Van de Peer Y."/>
            <person name="Grigoriev I.V."/>
            <person name="Nordborg M."/>
            <person name="Weigel D."/>
            <person name="Guo Y.-L."/>
        </authorList>
    </citation>
    <scope>NUCLEOTIDE SEQUENCE [LARGE SCALE GENOMIC DNA]</scope>
    <source>
        <strain evidence="13">cv. MN47</strain>
    </source>
</reference>
<comment type="subcellular location">
    <subcellularLocation>
        <location evidence="1">Mitochondrion inner membrane</location>
    </subcellularLocation>
</comment>
<keyword evidence="6" id="KW-0496">Mitochondrion</keyword>
<dbReference type="Pfam" id="PF04280">
    <property type="entry name" value="Tim44"/>
    <property type="match status" value="1"/>
</dbReference>
<evidence type="ECO:0000313" key="12">
    <source>
        <dbReference type="EMBL" id="EFH62543.1"/>
    </source>
</evidence>
<feature type="compositionally biased region" description="Polar residues" evidence="10">
    <location>
        <begin position="151"/>
        <end position="168"/>
    </location>
</feature>
<dbReference type="GO" id="GO:0005744">
    <property type="term" value="C:TIM23 mitochondrial import inner membrane translocase complex"/>
    <property type="evidence" value="ECO:0007669"/>
    <property type="project" value="UniProtKB-ARBA"/>
</dbReference>
<dbReference type="GO" id="GO:0051087">
    <property type="term" value="F:protein-folding chaperone binding"/>
    <property type="evidence" value="ECO:0007669"/>
    <property type="project" value="TreeGrafter"/>
</dbReference>
<dbReference type="EMBL" id="GL348715">
    <property type="protein sequence ID" value="EFH62543.1"/>
    <property type="molecule type" value="Genomic_DNA"/>
</dbReference>
<keyword evidence="7" id="KW-0472">Membrane</keyword>
<comment type="function">
    <text evidence="8">Essential component of the PAM complex, a complex required for the translocation of transit peptide-containing proteins from the inner membrane into the mitochondrial matrix in an ATP-dependent manner. Recruits mitochondrial HSP70 to drive protein translocation into the matrix using ATP as an energy source.</text>
</comment>
<dbReference type="OrthoDB" id="10265990at2759"/>
<evidence type="ECO:0000256" key="2">
    <source>
        <dbReference type="ARBA" id="ARBA00009597"/>
    </source>
</evidence>
<protein>
    <submittedName>
        <fullName evidence="12">Mitochondrial import inner membrane translocase subunit TIM44</fullName>
    </submittedName>
</protein>
<dbReference type="Gene3D" id="3.10.450.240">
    <property type="match status" value="1"/>
</dbReference>
<evidence type="ECO:0000256" key="3">
    <source>
        <dbReference type="ARBA" id="ARBA00022792"/>
    </source>
</evidence>
<dbReference type="GO" id="GO:0015462">
    <property type="term" value="F:ABC-type protein transporter activity"/>
    <property type="evidence" value="ECO:0007669"/>
    <property type="project" value="UniProtKB-ARBA"/>
</dbReference>
<keyword evidence="3" id="KW-0999">Mitochondrion inner membrane</keyword>
<evidence type="ECO:0000256" key="5">
    <source>
        <dbReference type="ARBA" id="ARBA00023054"/>
    </source>
</evidence>
<proteinExistence type="inferred from homology"/>
<dbReference type="PANTHER" id="PTHR10721">
    <property type="entry name" value="MITOCHONDRIAL IMPORT INNER MEMBRANE TRANSLOCASE SUBUNIT TIM44"/>
    <property type="match status" value="1"/>
</dbReference>
<dbReference type="HOGENOM" id="CLU_038444_0_0_1"/>
<accession>D7L3P3</accession>
<feature type="region of interest" description="Disordered" evidence="10">
    <location>
        <begin position="133"/>
        <end position="169"/>
    </location>
</feature>
<comment type="similarity">
    <text evidence="2">Belongs to the Tim44 family.</text>
</comment>
<evidence type="ECO:0000256" key="4">
    <source>
        <dbReference type="ARBA" id="ARBA00022946"/>
    </source>
</evidence>
<feature type="compositionally biased region" description="Basic and acidic residues" evidence="10">
    <location>
        <begin position="133"/>
        <end position="143"/>
    </location>
</feature>
<evidence type="ECO:0000256" key="6">
    <source>
        <dbReference type="ARBA" id="ARBA00023128"/>
    </source>
</evidence>
<dbReference type="GO" id="GO:0030150">
    <property type="term" value="P:protein import into mitochondrial matrix"/>
    <property type="evidence" value="ECO:0007669"/>
    <property type="project" value="TreeGrafter"/>
</dbReference>
<dbReference type="SMART" id="SM00978">
    <property type="entry name" value="Tim44"/>
    <property type="match status" value="1"/>
</dbReference>
<evidence type="ECO:0000256" key="9">
    <source>
        <dbReference type="ARBA" id="ARBA00063640"/>
    </source>
</evidence>
<comment type="subunit">
    <text evidence="9">Probable component of the PAM complex at least composed of a mitochondrial HSP70 protein, TIMM44 and TIMM14. The complex interacts with the TIMM23 component of the TIM17:23 complex.</text>
</comment>
<dbReference type="AlphaFoldDB" id="D7L3P3"/>
<dbReference type="InterPro" id="IPR039544">
    <property type="entry name" value="Tim44-like"/>
</dbReference>
<evidence type="ECO:0000256" key="1">
    <source>
        <dbReference type="ARBA" id="ARBA00004273"/>
    </source>
</evidence>
<dbReference type="Proteomes" id="UP000008694">
    <property type="component" value="Unassembled WGS sequence"/>
</dbReference>
<dbReference type="SUPFAM" id="SSF54427">
    <property type="entry name" value="NTF2-like"/>
    <property type="match status" value="1"/>
</dbReference>
<name>D7L3P3_ARALL</name>
<keyword evidence="13" id="KW-1185">Reference proteome</keyword>
<gene>
    <name evidence="12" type="ORF">ARALYDRAFT_480879</name>
</gene>
<dbReference type="KEGG" id="aly:9322350"/>
<evidence type="ECO:0000259" key="11">
    <source>
        <dbReference type="SMART" id="SM00978"/>
    </source>
</evidence>
<feature type="domain" description="Tim44-like" evidence="11">
    <location>
        <begin position="318"/>
        <end position="470"/>
    </location>
</feature>
<keyword evidence="5" id="KW-0175">Coiled coil</keyword>
<evidence type="ECO:0000256" key="10">
    <source>
        <dbReference type="SAM" id="MobiDB-lite"/>
    </source>
</evidence>
<evidence type="ECO:0000256" key="8">
    <source>
        <dbReference type="ARBA" id="ARBA00057148"/>
    </source>
</evidence>
<dbReference type="STRING" id="81972.D7L3P3"/>
<dbReference type="InterPro" id="IPR032710">
    <property type="entry name" value="NTF2-like_dom_sf"/>
</dbReference>
<dbReference type="Gramene" id="fgenesh2_kg.3__3580__AT2G20510.1">
    <property type="protein sequence ID" value="fgenesh2_kg.3__3580__AT2G20510.1"/>
    <property type="gene ID" value="fgenesh2_kg.3__3580__AT2G20510.1"/>
</dbReference>
<sequence length="477" mass="55026">MATRKIIRDLLITKQPLLRQLFHQRVLRGNTRSEFLPAIGYSSHRRFSVFSEFSKNIRGEADSNPEFQRTVKEFKERAEEFKGVKEDLKVRTKQTTDQLYKQVDGVWTEAESAPKKVSSSVKDKLSAATEEVKESFKLGKEESAESASSSGTRTSQGEKQQHQQSGSTEELHTFFAKFKSSLSSPKVSEAFYKLKEAKPFDIVKKALDIVKDELRGNPSRKKFLEYTPPPPFTGERSMRTEMVVTPTKQSKWQQKWESFKEKMQGSPVFKRLSRMSEPVVNKSQEIAEDVREIWETSDNPIVHKIQDMNEMFLKETDSASTYKEIRNRDPSFSLPDFAAEIEEVIRPVLNAYSEGDVETLKKYCSKEVIERCTAELTAYQTHGFFFDNKLLHISDVRVSVTKMMGDSPIIIAKFQTQEIYCVRDENGEIQEGGQDTIHTVYHEWAMQQVEATEFGEDAIYPIWRLREMRRNGVQALI</sequence>
<evidence type="ECO:0000256" key="7">
    <source>
        <dbReference type="ARBA" id="ARBA00023136"/>
    </source>
</evidence>
<dbReference type="PANTHER" id="PTHR10721:SF1">
    <property type="entry name" value="MITOCHONDRIAL IMPORT INNER MEMBRANE TRANSLOCASE SUBUNIT TIM44"/>
    <property type="match status" value="1"/>
</dbReference>
<dbReference type="FunFam" id="3.10.450.240:FF:000005">
    <property type="entry name" value="Mitochondrial import inner membrane translocase subunit TIM44-2"/>
    <property type="match status" value="1"/>
</dbReference>
<evidence type="ECO:0000313" key="13">
    <source>
        <dbReference type="Proteomes" id="UP000008694"/>
    </source>
</evidence>
<keyword evidence="4" id="KW-0809">Transit peptide</keyword>
<dbReference type="GO" id="GO:0006626">
    <property type="term" value="P:protein targeting to mitochondrion"/>
    <property type="evidence" value="ECO:0007669"/>
    <property type="project" value="UniProtKB-ARBA"/>
</dbReference>
<dbReference type="InterPro" id="IPR007379">
    <property type="entry name" value="Tim44-like_dom"/>
</dbReference>
<dbReference type="eggNOG" id="KOG2580">
    <property type="taxonomic scope" value="Eukaryota"/>
</dbReference>
<organism evidence="13">
    <name type="scientific">Arabidopsis lyrata subsp. lyrata</name>
    <name type="common">Lyre-leaved rock-cress</name>
    <dbReference type="NCBI Taxonomy" id="81972"/>
    <lineage>
        <taxon>Eukaryota</taxon>
        <taxon>Viridiplantae</taxon>
        <taxon>Streptophyta</taxon>
        <taxon>Embryophyta</taxon>
        <taxon>Tracheophyta</taxon>
        <taxon>Spermatophyta</taxon>
        <taxon>Magnoliopsida</taxon>
        <taxon>eudicotyledons</taxon>
        <taxon>Gunneridae</taxon>
        <taxon>Pentapetalae</taxon>
        <taxon>rosids</taxon>
        <taxon>malvids</taxon>
        <taxon>Brassicales</taxon>
        <taxon>Brassicaceae</taxon>
        <taxon>Camelineae</taxon>
        <taxon>Arabidopsis</taxon>
    </lineage>
</organism>